<feature type="compositionally biased region" description="Polar residues" evidence="1">
    <location>
        <begin position="28"/>
        <end position="41"/>
    </location>
</feature>
<reference evidence="3" key="1">
    <citation type="submission" date="2021-01" db="EMBL/GenBank/DDBJ databases">
        <authorList>
            <person name="Kaushik A."/>
        </authorList>
    </citation>
    <scope>NUCLEOTIDE SEQUENCE</scope>
    <source>
        <strain evidence="3">Type strain: AG8-Rh-89/</strain>
    </source>
</reference>
<evidence type="ECO:0000259" key="2">
    <source>
        <dbReference type="Pfam" id="PF20236"/>
    </source>
</evidence>
<evidence type="ECO:0000256" key="1">
    <source>
        <dbReference type="SAM" id="MobiDB-lite"/>
    </source>
</evidence>
<gene>
    <name evidence="3" type="ORF">RDB_LOCUS119429</name>
</gene>
<name>A0A8H3HJL6_9AGAM</name>
<dbReference type="Proteomes" id="UP000663850">
    <property type="component" value="Unassembled WGS sequence"/>
</dbReference>
<organism evidence="3 4">
    <name type="scientific">Rhizoctonia solani</name>
    <dbReference type="NCBI Taxonomy" id="456999"/>
    <lineage>
        <taxon>Eukaryota</taxon>
        <taxon>Fungi</taxon>
        <taxon>Dikarya</taxon>
        <taxon>Basidiomycota</taxon>
        <taxon>Agaricomycotina</taxon>
        <taxon>Agaricomycetes</taxon>
        <taxon>Cantharellales</taxon>
        <taxon>Ceratobasidiaceae</taxon>
        <taxon>Rhizoctonia</taxon>
    </lineage>
</organism>
<feature type="region of interest" description="Disordered" evidence="1">
    <location>
        <begin position="1"/>
        <end position="45"/>
    </location>
</feature>
<sequence length="339" mass="36796">MSASPAPPQQYIVADDDDVNDEDIPGFTQPSIHGGPTSSMPGTKAPLEPVVQQGPQIARGSNMEVYTGADTLDEPVTATIARDLLSIYSKLLQVLYPRRAGAGREVLRQRPFTLPAMDSDSVATSNTDTTASSNTQLIFSKDNPSNTVLTPLDGQGPAYSVVSKLQNGSDMVTTFRKSEQGLTDDWASKPVIATLQWREVFSDKISLRGKPAVSVSSILKKRFMSTTVSFSDDQDRKYEWRGYGAGLQMVLFEKDGKVGIAGFKRSRLDHTTQRVNPATLTITPRAIEIIDLVIVSFLALEKNRRMDDNSSNNKADAMTSSAIGVGNMTGNDNIHNHGV</sequence>
<dbReference type="InterPro" id="IPR046528">
    <property type="entry name" value="DUF6593"/>
</dbReference>
<evidence type="ECO:0000313" key="4">
    <source>
        <dbReference type="Proteomes" id="UP000663850"/>
    </source>
</evidence>
<protein>
    <recommendedName>
        <fullName evidence="2">DUF6593 domain-containing protein</fullName>
    </recommendedName>
</protein>
<dbReference type="AlphaFoldDB" id="A0A8H3HJL6"/>
<feature type="domain" description="DUF6593" evidence="2">
    <location>
        <begin position="142"/>
        <end position="306"/>
    </location>
</feature>
<evidence type="ECO:0000313" key="3">
    <source>
        <dbReference type="EMBL" id="CAE6522160.1"/>
    </source>
</evidence>
<proteinExistence type="predicted"/>
<accession>A0A8H3HJL6</accession>
<comment type="caution">
    <text evidence="3">The sequence shown here is derived from an EMBL/GenBank/DDBJ whole genome shotgun (WGS) entry which is preliminary data.</text>
</comment>
<feature type="compositionally biased region" description="Acidic residues" evidence="1">
    <location>
        <begin position="14"/>
        <end position="24"/>
    </location>
</feature>
<dbReference type="EMBL" id="CAJMWZ010006441">
    <property type="protein sequence ID" value="CAE6522160.1"/>
    <property type="molecule type" value="Genomic_DNA"/>
</dbReference>
<dbReference type="Pfam" id="PF20236">
    <property type="entry name" value="DUF6593"/>
    <property type="match status" value="1"/>
</dbReference>